<evidence type="ECO:0000313" key="1">
    <source>
        <dbReference type="EMBL" id="SIS85733.1"/>
    </source>
</evidence>
<gene>
    <name evidence="1" type="ORF">SAMN05421686_105199</name>
</gene>
<name>A0A1N7MI20_9GAMM</name>
<dbReference type="AlphaFoldDB" id="A0A1N7MI20"/>
<keyword evidence="2" id="KW-1185">Reference proteome</keyword>
<dbReference type="PANTHER" id="PTHR42877:SF4">
    <property type="entry name" value="FAD_NAD(P)-BINDING DOMAIN-CONTAINING PROTEIN-RELATED"/>
    <property type="match status" value="1"/>
</dbReference>
<protein>
    <submittedName>
        <fullName evidence="1">Predicted flavoprotein CzcO associated with the cation diffusion facilitator CzcD</fullName>
    </submittedName>
</protein>
<dbReference type="OrthoDB" id="312624at2"/>
<proteinExistence type="predicted"/>
<dbReference type="InterPro" id="IPR036188">
    <property type="entry name" value="FAD/NAD-bd_sf"/>
</dbReference>
<dbReference type="Pfam" id="PF13738">
    <property type="entry name" value="Pyr_redox_3"/>
    <property type="match status" value="1"/>
</dbReference>
<accession>A0A1N7MI20</accession>
<dbReference type="EMBL" id="FTOH01000005">
    <property type="protein sequence ID" value="SIS85733.1"/>
    <property type="molecule type" value="Genomic_DNA"/>
</dbReference>
<dbReference type="STRING" id="484498.SAMN05421686_105199"/>
<dbReference type="InterPro" id="IPR051209">
    <property type="entry name" value="FAD-bind_Monooxygenase_sf"/>
</dbReference>
<dbReference type="PANTHER" id="PTHR42877">
    <property type="entry name" value="L-ORNITHINE N(5)-MONOOXYGENASE-RELATED"/>
    <property type="match status" value="1"/>
</dbReference>
<dbReference type="Gene3D" id="3.50.50.60">
    <property type="entry name" value="FAD/NAD(P)-binding domain"/>
    <property type="match status" value="2"/>
</dbReference>
<sequence>MKEMNNTLPKYTDTVIIGAGLGGLAMGIGMQKKGLNDYIIIEKSTEVGGTWRDNSYPGCACDVQSHLYSYSFTNKSDWTKRYAPWNEIQQYILDTVAEYNVRPNIRFGLEVNSAEFDEKSAIWTVGTADGQTVQCRYFVLATGPLHVPQIPNIPGLDKFKGKVMHSAQWDHDYDLKGKKVASIGTGGSAIQYVPEIAPDVEQIDVYQRTAAWVIPRDERPYSKASKWVFNKFPSLRRLYRSRLYFTNEMRVWPIFNPAIAKAVEFFAKRFINLQVKDPQVRAKLTPDYTIGCKRILISNKWYKTFNRKNVGLVTDGISEIRENSIVDKNGVERECDTIILGTGFIVDPRGYMDKFNLKGLPGHDILEDWKDGAEAYLGNTVTGYPNMFELVGPNSGLGHNSIIFMIEAQVHYILECMKEAKNRGVDYLNVKKTAQDQFNEEIQERIKGSVWTSGCSSWYQQSDGKNFVLWPYSTLEFWKRNKSVVTAHYDWVKVDAATKGNKVTAAKANKAEAVA</sequence>
<reference evidence="2" key="1">
    <citation type="submission" date="2017-01" db="EMBL/GenBank/DDBJ databases">
        <authorList>
            <person name="Varghese N."/>
            <person name="Submissions S."/>
        </authorList>
    </citation>
    <scope>NUCLEOTIDE SEQUENCE [LARGE SCALE GENOMIC DNA]</scope>
    <source>
        <strain evidence="2">DSM 24913</strain>
    </source>
</reference>
<dbReference type="SUPFAM" id="SSF51905">
    <property type="entry name" value="FAD/NAD(P)-binding domain"/>
    <property type="match status" value="1"/>
</dbReference>
<dbReference type="RefSeq" id="WP_076515554.1">
    <property type="nucleotide sequence ID" value="NZ_FTOH01000005.1"/>
</dbReference>
<organism evidence="1 2">
    <name type="scientific">Thalassolituus maritimus</name>
    <dbReference type="NCBI Taxonomy" id="484498"/>
    <lineage>
        <taxon>Bacteria</taxon>
        <taxon>Pseudomonadati</taxon>
        <taxon>Pseudomonadota</taxon>
        <taxon>Gammaproteobacteria</taxon>
        <taxon>Oceanospirillales</taxon>
        <taxon>Oceanospirillaceae</taxon>
        <taxon>Thalassolituus</taxon>
    </lineage>
</organism>
<dbReference type="Proteomes" id="UP000185639">
    <property type="component" value="Unassembled WGS sequence"/>
</dbReference>
<evidence type="ECO:0000313" key="2">
    <source>
        <dbReference type="Proteomes" id="UP000185639"/>
    </source>
</evidence>